<organism evidence="1 2">
    <name type="scientific">Limnoraphis robusta CCNP1315</name>
    <dbReference type="NCBI Taxonomy" id="3110306"/>
    <lineage>
        <taxon>Bacteria</taxon>
        <taxon>Bacillati</taxon>
        <taxon>Cyanobacteriota</taxon>
        <taxon>Cyanophyceae</taxon>
        <taxon>Oscillatoriophycideae</taxon>
        <taxon>Oscillatoriales</taxon>
        <taxon>Sirenicapillariaceae</taxon>
        <taxon>Limnoraphis</taxon>
    </lineage>
</organism>
<name>A0ABU5U6S3_9CYAN</name>
<keyword evidence="1" id="KW-0808">Transferase</keyword>
<dbReference type="InterPro" id="IPR036412">
    <property type="entry name" value="HAD-like_sf"/>
</dbReference>
<sequence length="177" mass="20421">MNKILLVDCDGTIRKPKSKAKVINIPTDQEPIPGAIEAINHYHSENWLIVGITNQANVARGRKSLENCIKEQQYTLKLFPQIEAIYFCPDFEGKLCYCVQRNSYEQKIAWQPGINFRKPGDGMIFRAFIDFNNGDFCSEAWMIGDRSEDEAAACSARISFMDADIWRERWRTGEYRV</sequence>
<dbReference type="Gene3D" id="3.40.50.1000">
    <property type="entry name" value="HAD superfamily/HAD-like"/>
    <property type="match status" value="1"/>
</dbReference>
<dbReference type="InterPro" id="IPR013954">
    <property type="entry name" value="PNK3P"/>
</dbReference>
<dbReference type="PANTHER" id="PTHR42891">
    <property type="entry name" value="D-GLYCERO-BETA-D-MANNO-HEPTOSE-1,7-BISPHOSPHATE 7-PHOSPHATASE"/>
    <property type="match status" value="1"/>
</dbReference>
<evidence type="ECO:0000313" key="1">
    <source>
        <dbReference type="EMBL" id="MEA5522859.1"/>
    </source>
</evidence>
<keyword evidence="1" id="KW-0418">Kinase</keyword>
<dbReference type="SUPFAM" id="SSF56784">
    <property type="entry name" value="HAD-like"/>
    <property type="match status" value="1"/>
</dbReference>
<dbReference type="InterPro" id="IPR023214">
    <property type="entry name" value="HAD_sf"/>
</dbReference>
<gene>
    <name evidence="1" type="ORF">VB854_28410</name>
</gene>
<keyword evidence="2" id="KW-1185">Reference proteome</keyword>
<evidence type="ECO:0000313" key="2">
    <source>
        <dbReference type="Proteomes" id="UP001301728"/>
    </source>
</evidence>
<dbReference type="EMBL" id="JAYGHT010000195">
    <property type="protein sequence ID" value="MEA5522859.1"/>
    <property type="molecule type" value="Genomic_DNA"/>
</dbReference>
<protein>
    <submittedName>
        <fullName evidence="1">Polynucleotide kinase</fullName>
    </submittedName>
</protein>
<dbReference type="PANTHER" id="PTHR42891:SF1">
    <property type="entry name" value="D-GLYCERO-BETA-D-MANNO-HEPTOSE-1,7-BISPHOSPHATE 7-PHOSPHATASE"/>
    <property type="match status" value="1"/>
</dbReference>
<dbReference type="Proteomes" id="UP001301728">
    <property type="component" value="Unassembled WGS sequence"/>
</dbReference>
<dbReference type="GO" id="GO:0016301">
    <property type="term" value="F:kinase activity"/>
    <property type="evidence" value="ECO:0007669"/>
    <property type="project" value="UniProtKB-KW"/>
</dbReference>
<reference evidence="1 2" key="1">
    <citation type="submission" date="2023-12" db="EMBL/GenBank/DDBJ databases">
        <title>Baltic Sea Cyanobacteria.</title>
        <authorList>
            <person name="Delbaje E."/>
            <person name="Fewer D.P."/>
            <person name="Shishido T.K."/>
        </authorList>
    </citation>
    <scope>NUCLEOTIDE SEQUENCE [LARGE SCALE GENOMIC DNA]</scope>
    <source>
        <strain evidence="1 2">CCNP 1315</strain>
    </source>
</reference>
<dbReference type="InterPro" id="IPR004446">
    <property type="entry name" value="Heptose_bisP_phosphatase"/>
</dbReference>
<accession>A0ABU5U6S3</accession>
<dbReference type="Pfam" id="PF08645">
    <property type="entry name" value="PNK3P"/>
    <property type="match status" value="1"/>
</dbReference>
<proteinExistence type="predicted"/>
<dbReference type="RefSeq" id="WP_323274544.1">
    <property type="nucleotide sequence ID" value="NZ_JAYGHT010000195.1"/>
</dbReference>
<comment type="caution">
    <text evidence="1">The sequence shown here is derived from an EMBL/GenBank/DDBJ whole genome shotgun (WGS) entry which is preliminary data.</text>
</comment>